<protein>
    <recommendedName>
        <fullName evidence="1">Calcineurin-like phosphoesterase domain-containing protein</fullName>
    </recommendedName>
</protein>
<dbReference type="SUPFAM" id="SSF56300">
    <property type="entry name" value="Metallo-dependent phosphatases"/>
    <property type="match status" value="1"/>
</dbReference>
<dbReference type="InterPro" id="IPR029052">
    <property type="entry name" value="Metallo-depent_PP-like"/>
</dbReference>
<name>A0A8S2J5D6_9BILA</name>
<gene>
    <name evidence="2" type="ORF">OVA965_LOCUS15112</name>
    <name evidence="3" type="ORF">TMI583_LOCUS15118</name>
</gene>
<dbReference type="Pfam" id="PF00149">
    <property type="entry name" value="Metallophos"/>
    <property type="match status" value="1"/>
</dbReference>
<dbReference type="GO" id="GO:0047631">
    <property type="term" value="F:ADP-ribose diphosphatase activity"/>
    <property type="evidence" value="ECO:0007669"/>
    <property type="project" value="TreeGrafter"/>
</dbReference>
<reference evidence="3" key="1">
    <citation type="submission" date="2021-02" db="EMBL/GenBank/DDBJ databases">
        <authorList>
            <person name="Nowell W R."/>
        </authorList>
    </citation>
    <scope>NUCLEOTIDE SEQUENCE</scope>
</reference>
<sequence length="380" mass="43639">MSEPTELPFHSTDNNNTTMAVNIPLKVMFAAPDVDLLSPPSKHEYYTQNSNSPKPLISFGIISDIQYADNDDCLNYDKTRLRRYRNALKLVNEACSQWKKIHDETPLLFILQLGDIIDGICFQNKKSDEDLQTILEPFNQLKSDIHCQIYHHWGNHEFYNFKRDTLHSSPLCSFNTKQIYPAYYGTFEVCKHLRVISLDTYETSALGVDETSTIYQQALDMLTKHNKNEDLNSPENLRGHQKRFVLFNGGISDKQLEWLNKQLTEASKNKEKVIITGHIPIHPSACEHLCLLWNYKEVLDTLWQYDCVIAVICGHGHDGGYFRDRKNIHHLTFPAIVETDPNTNAFATAHVYPDCLLIQGVGRISTYQIDCQLENILTSS</sequence>
<dbReference type="AlphaFoldDB" id="A0A8S2J5D6"/>
<feature type="domain" description="Calcineurin-like phosphoesterase" evidence="1">
    <location>
        <begin position="58"/>
        <end position="318"/>
    </location>
</feature>
<dbReference type="Proteomes" id="UP000677228">
    <property type="component" value="Unassembled WGS sequence"/>
</dbReference>
<comment type="caution">
    <text evidence="3">The sequence shown here is derived from an EMBL/GenBank/DDBJ whole genome shotgun (WGS) entry which is preliminary data.</text>
</comment>
<evidence type="ECO:0000313" key="2">
    <source>
        <dbReference type="EMBL" id="CAF1012450.1"/>
    </source>
</evidence>
<dbReference type="Proteomes" id="UP000682733">
    <property type="component" value="Unassembled WGS sequence"/>
</dbReference>
<dbReference type="GO" id="GO:0008663">
    <property type="term" value="F:2',3'-cyclic-nucleotide 2'-phosphodiesterase activity"/>
    <property type="evidence" value="ECO:0007669"/>
    <property type="project" value="TreeGrafter"/>
</dbReference>
<dbReference type="GO" id="GO:0030145">
    <property type="term" value="F:manganese ion binding"/>
    <property type="evidence" value="ECO:0007669"/>
    <property type="project" value="TreeGrafter"/>
</dbReference>
<dbReference type="EMBL" id="CAJOBA010006729">
    <property type="protein sequence ID" value="CAF3781350.1"/>
    <property type="molecule type" value="Genomic_DNA"/>
</dbReference>
<evidence type="ECO:0000313" key="4">
    <source>
        <dbReference type="Proteomes" id="UP000682733"/>
    </source>
</evidence>
<dbReference type="InterPro" id="IPR004843">
    <property type="entry name" value="Calcineurin-like_PHP"/>
</dbReference>
<dbReference type="PANTHER" id="PTHR16509">
    <property type="match status" value="1"/>
</dbReference>
<dbReference type="PANTHER" id="PTHR16509:SF1">
    <property type="entry name" value="MANGANESE-DEPENDENT ADP-RIBOSE_CDP-ALCOHOL DIPHOSPHATASE"/>
    <property type="match status" value="1"/>
</dbReference>
<dbReference type="Gene3D" id="3.60.21.10">
    <property type="match status" value="1"/>
</dbReference>
<organism evidence="3 4">
    <name type="scientific">Didymodactylos carnosus</name>
    <dbReference type="NCBI Taxonomy" id="1234261"/>
    <lineage>
        <taxon>Eukaryota</taxon>
        <taxon>Metazoa</taxon>
        <taxon>Spiralia</taxon>
        <taxon>Gnathifera</taxon>
        <taxon>Rotifera</taxon>
        <taxon>Eurotatoria</taxon>
        <taxon>Bdelloidea</taxon>
        <taxon>Philodinida</taxon>
        <taxon>Philodinidae</taxon>
        <taxon>Didymodactylos</taxon>
    </lineage>
</organism>
<evidence type="ECO:0000313" key="3">
    <source>
        <dbReference type="EMBL" id="CAF3781350.1"/>
    </source>
</evidence>
<dbReference type="EMBL" id="CAJNOK010006720">
    <property type="protein sequence ID" value="CAF1012450.1"/>
    <property type="molecule type" value="Genomic_DNA"/>
</dbReference>
<evidence type="ECO:0000259" key="1">
    <source>
        <dbReference type="Pfam" id="PF00149"/>
    </source>
</evidence>
<dbReference type="GO" id="GO:0047734">
    <property type="term" value="F:CDP-glycerol diphosphatase activity"/>
    <property type="evidence" value="ECO:0007669"/>
    <property type="project" value="TreeGrafter"/>
</dbReference>
<proteinExistence type="predicted"/>
<accession>A0A8S2J5D6</accession>